<dbReference type="Pfam" id="PF01408">
    <property type="entry name" value="GFO_IDH_MocA"/>
    <property type="match status" value="1"/>
</dbReference>
<dbReference type="GO" id="GO:0000166">
    <property type="term" value="F:nucleotide binding"/>
    <property type="evidence" value="ECO:0007669"/>
    <property type="project" value="InterPro"/>
</dbReference>
<accession>A0A7M2WW60</accession>
<dbReference type="PANTHER" id="PTHR43818">
    <property type="entry name" value="BCDNA.GH03377"/>
    <property type="match status" value="1"/>
</dbReference>
<organism evidence="4 5">
    <name type="scientific">Humisphaera borealis</name>
    <dbReference type="NCBI Taxonomy" id="2807512"/>
    <lineage>
        <taxon>Bacteria</taxon>
        <taxon>Pseudomonadati</taxon>
        <taxon>Planctomycetota</taxon>
        <taxon>Phycisphaerae</taxon>
        <taxon>Tepidisphaerales</taxon>
        <taxon>Tepidisphaeraceae</taxon>
        <taxon>Humisphaera</taxon>
    </lineage>
</organism>
<dbReference type="PANTHER" id="PTHR43818:SF11">
    <property type="entry name" value="BCDNA.GH03377"/>
    <property type="match status" value="1"/>
</dbReference>
<dbReference type="InterPro" id="IPR050463">
    <property type="entry name" value="Gfo/Idh/MocA_oxidrdct_glycsds"/>
</dbReference>
<reference evidence="4 5" key="1">
    <citation type="submission" date="2020-10" db="EMBL/GenBank/DDBJ databases">
        <title>Wide distribution of Phycisphaera-like planctomycetes from WD2101 soil group in peatlands and genome analysis of the first cultivated representative.</title>
        <authorList>
            <person name="Dedysh S.N."/>
            <person name="Beletsky A.V."/>
            <person name="Ivanova A."/>
            <person name="Kulichevskaya I.S."/>
            <person name="Suzina N.E."/>
            <person name="Philippov D.A."/>
            <person name="Rakitin A.L."/>
            <person name="Mardanov A.V."/>
            <person name="Ravin N.V."/>
        </authorList>
    </citation>
    <scope>NUCLEOTIDE SEQUENCE [LARGE SCALE GENOMIC DNA]</scope>
    <source>
        <strain evidence="4 5">M1803</strain>
    </source>
</reference>
<dbReference type="KEGG" id="hbs:IPV69_26090"/>
<evidence type="ECO:0000259" key="3">
    <source>
        <dbReference type="Pfam" id="PF22725"/>
    </source>
</evidence>
<feature type="domain" description="Gfo/Idh/MocA-like oxidoreductase N-terminal" evidence="2">
    <location>
        <begin position="5"/>
        <end position="129"/>
    </location>
</feature>
<keyword evidence="5" id="KW-1185">Reference proteome</keyword>
<dbReference type="InterPro" id="IPR055170">
    <property type="entry name" value="GFO_IDH_MocA-like_dom"/>
</dbReference>
<dbReference type="InterPro" id="IPR000683">
    <property type="entry name" value="Gfo/Idh/MocA-like_OxRdtase_N"/>
</dbReference>
<dbReference type="RefSeq" id="WP_206292669.1">
    <property type="nucleotide sequence ID" value="NZ_CP063458.1"/>
</dbReference>
<dbReference type="Proteomes" id="UP000593765">
    <property type="component" value="Chromosome"/>
</dbReference>
<dbReference type="AlphaFoldDB" id="A0A7M2WW60"/>
<evidence type="ECO:0000259" key="2">
    <source>
        <dbReference type="Pfam" id="PF01408"/>
    </source>
</evidence>
<dbReference type="GO" id="GO:0016491">
    <property type="term" value="F:oxidoreductase activity"/>
    <property type="evidence" value="ECO:0007669"/>
    <property type="project" value="UniProtKB-KW"/>
</dbReference>
<dbReference type="Gene3D" id="3.30.360.10">
    <property type="entry name" value="Dihydrodipicolinate Reductase, domain 2"/>
    <property type="match status" value="1"/>
</dbReference>
<sequence>MPKKLNIGLVGYGFMGRTHSNAYRKVNNFFELDYHPVLKAVSGRNAEGVKKFADQWGYESTESDWRKIIDRKDIDAVDICTPNNLHKEIAIAAAQAGKMILCEKPLSMDTKEGEEMVAAIEKAGVANTVWYNYRRAPAVTMAKQLIDEGRLGRIFHYRANFLQDWTINADLPQGGTALWRLDAAAAGSGVTGDLLAHCIDTALWLNGSITTVNAMTETFVKERMHNLTGKMEQVKIDDACTFFCRFGNGSLGLFESTRYARGHKALYTLEVNGEKASLKWDLHDLHRLQWFDHKDEGRLRGWRSIHVSDGDQPYMKNWWVPGLQIGYEHTFIHQVADFLKAIQEGKPCPPTFRDALETQKVCDAVLSSAKEEGSVKKV</sequence>
<feature type="domain" description="GFO/IDH/MocA-like oxidoreductase" evidence="3">
    <location>
        <begin position="141"/>
        <end position="278"/>
    </location>
</feature>
<dbReference type="InterPro" id="IPR036291">
    <property type="entry name" value="NAD(P)-bd_dom_sf"/>
</dbReference>
<evidence type="ECO:0000256" key="1">
    <source>
        <dbReference type="ARBA" id="ARBA00023002"/>
    </source>
</evidence>
<dbReference type="EMBL" id="CP063458">
    <property type="protein sequence ID" value="QOV89619.1"/>
    <property type="molecule type" value="Genomic_DNA"/>
</dbReference>
<protein>
    <submittedName>
        <fullName evidence="4">Gfo/Idh/MocA family oxidoreductase</fullName>
    </submittedName>
</protein>
<dbReference type="Gene3D" id="3.40.50.720">
    <property type="entry name" value="NAD(P)-binding Rossmann-like Domain"/>
    <property type="match status" value="1"/>
</dbReference>
<evidence type="ECO:0000313" key="5">
    <source>
        <dbReference type="Proteomes" id="UP000593765"/>
    </source>
</evidence>
<evidence type="ECO:0000313" key="4">
    <source>
        <dbReference type="EMBL" id="QOV89619.1"/>
    </source>
</evidence>
<dbReference type="SUPFAM" id="SSF51735">
    <property type="entry name" value="NAD(P)-binding Rossmann-fold domains"/>
    <property type="match status" value="1"/>
</dbReference>
<dbReference type="Pfam" id="PF22725">
    <property type="entry name" value="GFO_IDH_MocA_C3"/>
    <property type="match status" value="1"/>
</dbReference>
<proteinExistence type="predicted"/>
<keyword evidence="1" id="KW-0560">Oxidoreductase</keyword>
<gene>
    <name evidence="4" type="ORF">IPV69_26090</name>
</gene>
<name>A0A7M2WW60_9BACT</name>
<dbReference type="SUPFAM" id="SSF55347">
    <property type="entry name" value="Glyceraldehyde-3-phosphate dehydrogenase-like, C-terminal domain"/>
    <property type="match status" value="1"/>
</dbReference>